<dbReference type="Pfam" id="PF13727">
    <property type="entry name" value="CoA_binding_3"/>
    <property type="match status" value="1"/>
</dbReference>
<accession>A0A4D8PKJ1</accession>
<feature type="domain" description="Bacterial sugar transferase" evidence="9">
    <location>
        <begin position="388"/>
        <end position="575"/>
    </location>
</feature>
<dbReference type="AlphaFoldDB" id="A0A4D8PKJ1"/>
<dbReference type="GO" id="GO:0000271">
    <property type="term" value="P:polysaccharide biosynthetic process"/>
    <property type="evidence" value="ECO:0007669"/>
    <property type="project" value="UniProtKB-KW"/>
</dbReference>
<evidence type="ECO:0000313" key="10">
    <source>
        <dbReference type="EMBL" id="QCN98792.1"/>
    </source>
</evidence>
<evidence type="ECO:0000259" key="9">
    <source>
        <dbReference type="Pfam" id="PF02397"/>
    </source>
</evidence>
<comment type="similarity">
    <text evidence="2">Belongs to the bacterial sugar transferase family.</text>
</comment>
<protein>
    <submittedName>
        <fullName evidence="10">Undecaprenyl-phosphate glucose phosphotransferase</fullName>
        <ecNumber evidence="10">2.7.8.31</ecNumber>
    </submittedName>
</protein>
<evidence type="ECO:0000313" key="11">
    <source>
        <dbReference type="Proteomes" id="UP000298595"/>
    </source>
</evidence>
<dbReference type="EC" id="2.7.8.31" evidence="10"/>
<organism evidence="10 11">
    <name type="scientific">Azospirillum argentinense</name>
    <dbReference type="NCBI Taxonomy" id="2970906"/>
    <lineage>
        <taxon>Bacteria</taxon>
        <taxon>Pseudomonadati</taxon>
        <taxon>Pseudomonadota</taxon>
        <taxon>Alphaproteobacteria</taxon>
        <taxon>Rhodospirillales</taxon>
        <taxon>Azospirillaceae</taxon>
        <taxon>Azospirillum</taxon>
    </lineage>
</organism>
<dbReference type="InterPro" id="IPR017475">
    <property type="entry name" value="EPS_sugar_tfrase"/>
</dbReference>
<proteinExistence type="inferred from homology"/>
<keyword evidence="3 10" id="KW-0808">Transferase</keyword>
<evidence type="ECO:0000256" key="2">
    <source>
        <dbReference type="ARBA" id="ARBA00006464"/>
    </source>
</evidence>
<dbReference type="InterPro" id="IPR003362">
    <property type="entry name" value="Bact_transf"/>
</dbReference>
<feature type="transmembrane region" description="Helical" evidence="8">
    <location>
        <begin position="136"/>
        <end position="157"/>
    </location>
</feature>
<evidence type="ECO:0000256" key="5">
    <source>
        <dbReference type="ARBA" id="ARBA00022989"/>
    </source>
</evidence>
<feature type="transmembrane region" description="Helical" evidence="8">
    <location>
        <begin position="393"/>
        <end position="414"/>
    </location>
</feature>
<dbReference type="KEGG" id="aare:D3093_26695"/>
<dbReference type="InterPro" id="IPR017473">
    <property type="entry name" value="Undecaprenyl-P_gluc_Ptfrase"/>
</dbReference>
<dbReference type="NCBIfam" id="TIGR03023">
    <property type="entry name" value="WcaJ_sugtrans"/>
    <property type="match status" value="1"/>
</dbReference>
<keyword evidence="7" id="KW-0270">Exopolysaccharide synthesis</keyword>
<evidence type="ECO:0000256" key="6">
    <source>
        <dbReference type="ARBA" id="ARBA00023136"/>
    </source>
</evidence>
<keyword evidence="6 8" id="KW-0472">Membrane</keyword>
<dbReference type="PANTHER" id="PTHR30576:SF0">
    <property type="entry name" value="UNDECAPRENYL-PHOSPHATE N-ACETYLGALACTOSAMINYL 1-PHOSPHATE TRANSFERASE-RELATED"/>
    <property type="match status" value="1"/>
</dbReference>
<dbReference type="NCBIfam" id="TIGR03025">
    <property type="entry name" value="EPS_sugtrans"/>
    <property type="match status" value="1"/>
</dbReference>
<dbReference type="Gene3D" id="3.40.50.720">
    <property type="entry name" value="NAD(P)-binding Rossmann-like Domain"/>
    <property type="match status" value="1"/>
</dbReference>
<dbReference type="GO" id="GO:0016020">
    <property type="term" value="C:membrane"/>
    <property type="evidence" value="ECO:0007669"/>
    <property type="project" value="UniProtKB-SubCell"/>
</dbReference>
<evidence type="ECO:0000256" key="4">
    <source>
        <dbReference type="ARBA" id="ARBA00022692"/>
    </source>
</evidence>
<name>A0A4D8PKJ1_9PROT</name>
<geneLocation type="plasmid" evidence="10 11">
    <name>p2</name>
</geneLocation>
<dbReference type="Pfam" id="PF02397">
    <property type="entry name" value="Bac_transf"/>
    <property type="match status" value="1"/>
</dbReference>
<gene>
    <name evidence="10" type="ORF">D3093_26695</name>
</gene>
<feature type="transmembrane region" description="Helical" evidence="8">
    <location>
        <begin position="213"/>
        <end position="231"/>
    </location>
</feature>
<sequence>MDAARAARRGAGAHHRLFRQDLFLSAATQASNAAASLGCGGREWANRERRMFELPSRDSSAKPDYGTRVGMAFQGPRPEAASPVAAAASAPALLCGLVAADALMVVGTGLAAESIAARLLRAAPADPALFADAVHASAGVFNAAVGPLAVLSLMCFYSAGCYRNLRPKAMRRTIGSHAGPLFGAWTAAFLVLVLMLGVTGDLRRLDTAAAGTLWLWYGLGLFGLTALRSLLLRMARDWNLAGGLRQRTLLVGTNDLAFEWLDRLQRAEGAGYQVIGAVSTAADRPSSVNAPPLATTRLAGVPVLGSVGGLVEQVRKNRIDLVVVALPWSAEAEITDILERLRVLAVDVRLLPHRLIARTAGLSVDATAGIPLLGVIHHPLAGWRGVLKRSEDLLIGGAALAALAPVLLLAAAAIKLESPGPVLFRQKRFGFNNEEFEIWKFRTMHTDRGDQSGAQRTVRNDPRVTRVGRFLRRTSIDELPQLFNVLRGDMSIVGPRPHPVAMKAGDVLYHEAVENYACRHRVRPGITGWAQVNGLRGEIDNLHTAARRVEHDLYYVDNWSLGLDAEIMVRTALLLFWDRNAY</sequence>
<comment type="subcellular location">
    <subcellularLocation>
        <location evidence="1">Membrane</location>
        <topology evidence="1">Multi-pass membrane protein</topology>
    </subcellularLocation>
</comment>
<dbReference type="GO" id="GO:0089702">
    <property type="term" value="F:undecaprenyl-phosphate glucose phosphotransferase activity"/>
    <property type="evidence" value="ECO:0007669"/>
    <property type="project" value="UniProtKB-EC"/>
</dbReference>
<evidence type="ECO:0000256" key="1">
    <source>
        <dbReference type="ARBA" id="ARBA00004141"/>
    </source>
</evidence>
<evidence type="ECO:0000256" key="3">
    <source>
        <dbReference type="ARBA" id="ARBA00022679"/>
    </source>
</evidence>
<evidence type="ECO:0000256" key="7">
    <source>
        <dbReference type="ARBA" id="ARBA00023169"/>
    </source>
</evidence>
<keyword evidence="10" id="KW-0614">Plasmid</keyword>
<dbReference type="EMBL" id="CP032323">
    <property type="protein sequence ID" value="QCN98792.1"/>
    <property type="molecule type" value="Genomic_DNA"/>
</dbReference>
<feature type="transmembrane region" description="Helical" evidence="8">
    <location>
        <begin position="178"/>
        <end position="198"/>
    </location>
</feature>
<reference evidence="10 11" key="1">
    <citation type="submission" date="2018-09" db="EMBL/GenBank/DDBJ databases">
        <title>Whole genome based analysis of evolution and adaptive divergence in Indian and Brazilian strains of Azospirillum brasilense.</title>
        <authorList>
            <person name="Singh C."/>
            <person name="Tripathi A.K."/>
        </authorList>
    </citation>
    <scope>NUCLEOTIDE SEQUENCE [LARGE SCALE GENOMIC DNA]</scope>
    <source>
        <strain evidence="10 11">MTCC4035</strain>
        <plasmid evidence="10 11">p2</plasmid>
    </source>
</reference>
<dbReference type="Proteomes" id="UP000298595">
    <property type="component" value="Plasmid p2"/>
</dbReference>
<keyword evidence="4 8" id="KW-0812">Transmembrane</keyword>
<keyword evidence="5 8" id="KW-1133">Transmembrane helix</keyword>
<feature type="transmembrane region" description="Helical" evidence="8">
    <location>
        <begin position="92"/>
        <end position="116"/>
    </location>
</feature>
<evidence type="ECO:0000256" key="8">
    <source>
        <dbReference type="SAM" id="Phobius"/>
    </source>
</evidence>
<dbReference type="PANTHER" id="PTHR30576">
    <property type="entry name" value="COLANIC BIOSYNTHESIS UDP-GLUCOSE LIPID CARRIER TRANSFERASE"/>
    <property type="match status" value="1"/>
</dbReference>